<comment type="caution">
    <text evidence="1">The sequence shown here is derived from an EMBL/GenBank/DDBJ whole genome shotgun (WGS) entry which is preliminary data.</text>
</comment>
<name>A0A4R2KJ43_9RHOB</name>
<dbReference type="InterPro" id="IPR002060">
    <property type="entry name" value="Squ/phyt_synthse"/>
</dbReference>
<proteinExistence type="predicted"/>
<dbReference type="Proteomes" id="UP000295142">
    <property type="component" value="Unassembled WGS sequence"/>
</dbReference>
<dbReference type="SUPFAM" id="SSF48576">
    <property type="entry name" value="Terpenoid synthases"/>
    <property type="match status" value="1"/>
</dbReference>
<organism evidence="1 2">
    <name type="scientific">Rhodovulum euryhalinum</name>
    <dbReference type="NCBI Taxonomy" id="35805"/>
    <lineage>
        <taxon>Bacteria</taxon>
        <taxon>Pseudomonadati</taxon>
        <taxon>Pseudomonadota</taxon>
        <taxon>Alphaproteobacteria</taxon>
        <taxon>Rhodobacterales</taxon>
        <taxon>Paracoccaceae</taxon>
        <taxon>Rhodovulum</taxon>
    </lineage>
</organism>
<sequence>MSLDACAEIVRRGDPDRFLAVMAAPVAARARLVPLYAFNVEVARAPWLTEEPMIAEMRLQWWRDVLQEIAEGGPVRRHEVATPLAEVLGPDEARLLDSLVAARRWDAYRDPFEDQAAFDAHIDACFGTLMWVASRLLGADRGETALRDLGTAQGVAAWLLAVPELRARGRAPLPDARPGAVAALARRGLDRLAAARAARSAVPAPAIPAARAAWRAGAILARAAADPARVAEGRLATSEFRRRAALLVRSLAGRW</sequence>
<gene>
    <name evidence="1" type="ORF">EV655_104124</name>
</gene>
<accession>A0A4R2KJ43</accession>
<dbReference type="Pfam" id="PF00494">
    <property type="entry name" value="SQS_PSY"/>
    <property type="match status" value="1"/>
</dbReference>
<dbReference type="RefSeq" id="WP_132542995.1">
    <property type="nucleotide sequence ID" value="NZ_SLWW01000004.1"/>
</dbReference>
<dbReference type="EMBL" id="SLWW01000004">
    <property type="protein sequence ID" value="TCO72437.1"/>
    <property type="molecule type" value="Genomic_DNA"/>
</dbReference>
<reference evidence="1 2" key="1">
    <citation type="submission" date="2019-03" db="EMBL/GenBank/DDBJ databases">
        <title>Genomic Encyclopedia of Type Strains, Phase IV (KMG-IV): sequencing the most valuable type-strain genomes for metagenomic binning, comparative biology and taxonomic classification.</title>
        <authorList>
            <person name="Goeker M."/>
        </authorList>
    </citation>
    <scope>NUCLEOTIDE SEQUENCE [LARGE SCALE GENOMIC DNA]</scope>
    <source>
        <strain evidence="1 2">DSM 4868</strain>
    </source>
</reference>
<dbReference type="OrthoDB" id="9814909at2"/>
<dbReference type="AlphaFoldDB" id="A0A4R2KJ43"/>
<evidence type="ECO:0000313" key="2">
    <source>
        <dbReference type="Proteomes" id="UP000295142"/>
    </source>
</evidence>
<protein>
    <submittedName>
        <fullName evidence="1">Phytoene/squalene synthetase</fullName>
    </submittedName>
</protein>
<dbReference type="InterPro" id="IPR008949">
    <property type="entry name" value="Isoprenoid_synthase_dom_sf"/>
</dbReference>
<dbReference type="Gene3D" id="1.10.600.10">
    <property type="entry name" value="Farnesyl Diphosphate Synthase"/>
    <property type="match status" value="1"/>
</dbReference>
<keyword evidence="2" id="KW-1185">Reference proteome</keyword>
<evidence type="ECO:0000313" key="1">
    <source>
        <dbReference type="EMBL" id="TCO72437.1"/>
    </source>
</evidence>